<evidence type="ECO:0000313" key="4">
    <source>
        <dbReference type="EMBL" id="VYU70724.1"/>
    </source>
</evidence>
<keyword evidence="2" id="KW-0175">Coiled coil</keyword>
<protein>
    <submittedName>
        <fullName evidence="4">Plasmid recombination enzyme</fullName>
    </submittedName>
</protein>
<dbReference type="InterPro" id="IPR001668">
    <property type="entry name" value="Mob_Pre"/>
</dbReference>
<dbReference type="Pfam" id="PF01076">
    <property type="entry name" value="Mob_Pre"/>
    <property type="match status" value="1"/>
</dbReference>
<comment type="similarity">
    <text evidence="1">Belongs to the plasmid mobilization pre family.</text>
</comment>
<organism evidence="4">
    <name type="scientific">Flavonifractor plautii</name>
    <name type="common">Fusobacterium plautii</name>
    <dbReference type="NCBI Taxonomy" id="292800"/>
    <lineage>
        <taxon>Bacteria</taxon>
        <taxon>Bacillati</taxon>
        <taxon>Bacillota</taxon>
        <taxon>Clostridia</taxon>
        <taxon>Eubacteriales</taxon>
        <taxon>Oscillospiraceae</taxon>
        <taxon>Flavonifractor</taxon>
    </lineage>
</organism>
<gene>
    <name evidence="4" type="ORF">FPLFYP42_03533</name>
</gene>
<dbReference type="GO" id="GO:0006310">
    <property type="term" value="P:DNA recombination"/>
    <property type="evidence" value="ECO:0007669"/>
    <property type="project" value="InterPro"/>
</dbReference>
<evidence type="ECO:0000256" key="3">
    <source>
        <dbReference type="SAM" id="MobiDB-lite"/>
    </source>
</evidence>
<dbReference type="AlphaFoldDB" id="A0A6N3H1B2"/>
<feature type="region of interest" description="Disordered" evidence="3">
    <location>
        <begin position="20"/>
        <end position="45"/>
    </location>
</feature>
<dbReference type="RefSeq" id="WP_156622345.1">
    <property type="nucleotide sequence ID" value="NZ_CACRUB010000053.1"/>
</dbReference>
<sequence>MAQKAQHAILRFAKHKAGPAGALEAHHERTKEQYASNPDIDTSRSRDNFHIIQPAQKYRREINSRIEAAGCRTRKDSTMFVDTLITASPEFFTGRSKREVQAYFTEAVAFMEQKVGRGNIFSAVVHMDEKTPHLHLCFTPITEDGRLSAKEILGNRAQLSQWQDEFHAHMSRTFPVLKRGESALVTKRKHIPTWLFKQSVDLTRQQQAIEKAVSEIGVLNAGKKRDEVLEMVGPYFSRLEKHLGQMKKYQATIDYLTQENEGLKEKVRDETSIQKRMEVLMLKKENEQLRRFVQRIPPEVRQALKEQQQGQRRDKDRQR</sequence>
<feature type="coiled-coil region" evidence="2">
    <location>
        <begin position="239"/>
        <end position="266"/>
    </location>
</feature>
<evidence type="ECO:0000256" key="1">
    <source>
        <dbReference type="ARBA" id="ARBA00010657"/>
    </source>
</evidence>
<name>A0A6N3H1B2_FLAPL</name>
<dbReference type="NCBIfam" id="NF041497">
    <property type="entry name" value="MobV"/>
    <property type="match status" value="1"/>
</dbReference>
<dbReference type="GO" id="GO:0003677">
    <property type="term" value="F:DNA binding"/>
    <property type="evidence" value="ECO:0007669"/>
    <property type="project" value="InterPro"/>
</dbReference>
<dbReference type="Gene3D" id="3.30.930.30">
    <property type="match status" value="1"/>
</dbReference>
<accession>A0A6N3H1B2</accession>
<dbReference type="EMBL" id="CACRUB010000053">
    <property type="protein sequence ID" value="VYU70724.1"/>
    <property type="molecule type" value="Genomic_DNA"/>
</dbReference>
<dbReference type="CDD" id="cd17242">
    <property type="entry name" value="MobM_relaxase"/>
    <property type="match status" value="1"/>
</dbReference>
<feature type="region of interest" description="Disordered" evidence="3">
    <location>
        <begin position="300"/>
        <end position="319"/>
    </location>
</feature>
<reference evidence="4" key="1">
    <citation type="submission" date="2019-11" db="EMBL/GenBank/DDBJ databases">
        <authorList>
            <person name="Feng L."/>
        </authorList>
    </citation>
    <scope>NUCLEOTIDE SEQUENCE</scope>
    <source>
        <strain evidence="4">FplautiiLFYP42</strain>
    </source>
</reference>
<proteinExistence type="inferred from homology"/>
<evidence type="ECO:0000256" key="2">
    <source>
        <dbReference type="SAM" id="Coils"/>
    </source>
</evidence>